<proteinExistence type="predicted"/>
<name>A0A0U1CXA7_9MYCO</name>
<evidence type="ECO:0000313" key="2">
    <source>
        <dbReference type="Proteomes" id="UP000199601"/>
    </source>
</evidence>
<accession>A0A0U1CXA7</accession>
<reference evidence="2" key="1">
    <citation type="submission" date="2015-03" db="EMBL/GenBank/DDBJ databases">
        <authorList>
            <person name="Urmite Genomes"/>
        </authorList>
    </citation>
    <scope>NUCLEOTIDE SEQUENCE [LARGE SCALE GENOMIC DNA]</scope>
    <source>
        <strain evidence="2">CSUR P1344</strain>
    </source>
</reference>
<dbReference type="AlphaFoldDB" id="A0A0U1CXA7"/>
<evidence type="ECO:0000313" key="1">
    <source>
        <dbReference type="EMBL" id="CQD03809.1"/>
    </source>
</evidence>
<keyword evidence="2" id="KW-1185">Reference proteome</keyword>
<organism evidence="1 2">
    <name type="scientific">Mycobacterium europaeum</name>
    <dbReference type="NCBI Taxonomy" id="761804"/>
    <lineage>
        <taxon>Bacteria</taxon>
        <taxon>Bacillati</taxon>
        <taxon>Actinomycetota</taxon>
        <taxon>Actinomycetes</taxon>
        <taxon>Mycobacteriales</taxon>
        <taxon>Mycobacteriaceae</taxon>
        <taxon>Mycobacterium</taxon>
        <taxon>Mycobacterium simiae complex</taxon>
    </lineage>
</organism>
<dbReference type="Proteomes" id="UP000199601">
    <property type="component" value="Unassembled WGS sequence"/>
</dbReference>
<sequence>MTSPEIYVNPDGTSITYNGRTYYVSGNTWSVNPDGSTTFNGSVWFPAGFNSASGAGIVIFGPGGGTATFPAVQAGPPGPAMQFSFQQVQVAYGTPLPAVNPGVVPTAWDANGIPTALSLTFYVNSGKDGAPGSATIPQILDGVSAAAGMMIGWDATNNTAQWQQIPMGGWQYATGIVASASNTNTQKEIGAIQFVAQSQAWWPEVKAQANVVGAVDTLVDLVARVNGTAGEICAYGFGNPGSAPGTVTAISDGLGPGSLNIIPAGQAATIYLYAENQTSSANDWSTTARCSFACRPNFVPL</sequence>
<dbReference type="EMBL" id="CTEC01000001">
    <property type="protein sequence ID" value="CQD03809.1"/>
    <property type="molecule type" value="Genomic_DNA"/>
</dbReference>
<protein>
    <submittedName>
        <fullName evidence="1">Gp37 protein</fullName>
    </submittedName>
</protein>
<dbReference type="RefSeq" id="WP_090418390.1">
    <property type="nucleotide sequence ID" value="NZ_CTEC01000001.1"/>
</dbReference>
<gene>
    <name evidence="1" type="ORF">BN000_00654</name>
</gene>